<keyword evidence="2" id="KW-1185">Reference proteome</keyword>
<name>A0ABQ8RWN3_PERAM</name>
<protein>
    <submittedName>
        <fullName evidence="1">Uncharacterized protein</fullName>
    </submittedName>
</protein>
<gene>
    <name evidence="1" type="ORF">ANN_26905</name>
</gene>
<evidence type="ECO:0000313" key="1">
    <source>
        <dbReference type="EMBL" id="KAJ4426096.1"/>
    </source>
</evidence>
<evidence type="ECO:0000313" key="2">
    <source>
        <dbReference type="Proteomes" id="UP001148838"/>
    </source>
</evidence>
<reference evidence="1 2" key="1">
    <citation type="journal article" date="2022" name="Allergy">
        <title>Genome assembly and annotation of Periplaneta americana reveal a comprehensive cockroach allergen profile.</title>
        <authorList>
            <person name="Wang L."/>
            <person name="Xiong Q."/>
            <person name="Saelim N."/>
            <person name="Wang L."/>
            <person name="Nong W."/>
            <person name="Wan A.T."/>
            <person name="Shi M."/>
            <person name="Liu X."/>
            <person name="Cao Q."/>
            <person name="Hui J.H.L."/>
            <person name="Sookrung N."/>
            <person name="Leung T.F."/>
            <person name="Tungtrongchitr A."/>
            <person name="Tsui S.K.W."/>
        </authorList>
    </citation>
    <scope>NUCLEOTIDE SEQUENCE [LARGE SCALE GENOMIC DNA]</scope>
    <source>
        <strain evidence="1">PWHHKU_190912</strain>
    </source>
</reference>
<comment type="caution">
    <text evidence="1">The sequence shown here is derived from an EMBL/GenBank/DDBJ whole genome shotgun (WGS) entry which is preliminary data.</text>
</comment>
<proteinExistence type="predicted"/>
<sequence>MLQERAHLKMPRSDPFLSVFSRIQRYLDLLQNQAVLAIANLFPHPANHRLPRDDICFQQDGAPAHYGQNVREHLYQVFHNNGLVGDVT</sequence>
<accession>A0ABQ8RWN3</accession>
<dbReference type="Proteomes" id="UP001148838">
    <property type="component" value="Unassembled WGS sequence"/>
</dbReference>
<organism evidence="1 2">
    <name type="scientific">Periplaneta americana</name>
    <name type="common">American cockroach</name>
    <name type="synonym">Blatta americana</name>
    <dbReference type="NCBI Taxonomy" id="6978"/>
    <lineage>
        <taxon>Eukaryota</taxon>
        <taxon>Metazoa</taxon>
        <taxon>Ecdysozoa</taxon>
        <taxon>Arthropoda</taxon>
        <taxon>Hexapoda</taxon>
        <taxon>Insecta</taxon>
        <taxon>Pterygota</taxon>
        <taxon>Neoptera</taxon>
        <taxon>Polyneoptera</taxon>
        <taxon>Dictyoptera</taxon>
        <taxon>Blattodea</taxon>
        <taxon>Blattoidea</taxon>
        <taxon>Blattidae</taxon>
        <taxon>Blattinae</taxon>
        <taxon>Periplaneta</taxon>
    </lineage>
</organism>
<dbReference type="EMBL" id="JAJSOF020000040">
    <property type="protein sequence ID" value="KAJ4426096.1"/>
    <property type="molecule type" value="Genomic_DNA"/>
</dbReference>